<dbReference type="Gene3D" id="3.40.1690.10">
    <property type="entry name" value="secretion proteins EscU"/>
    <property type="match status" value="1"/>
</dbReference>
<dbReference type="PANTHER" id="PTHR30531:SF12">
    <property type="entry name" value="FLAGELLAR BIOSYNTHETIC PROTEIN FLHB"/>
    <property type="match status" value="1"/>
</dbReference>
<comment type="caution">
    <text evidence="4">The sequence shown here is derived from an EMBL/GenBank/DDBJ whole genome shotgun (WGS) entry which is preliminary data.</text>
</comment>
<keyword evidence="5" id="KW-1185">Reference proteome</keyword>
<feature type="transmembrane region" description="Helical" evidence="3">
    <location>
        <begin position="151"/>
        <end position="171"/>
    </location>
</feature>
<evidence type="ECO:0000256" key="2">
    <source>
        <dbReference type="SAM" id="MobiDB-lite"/>
    </source>
</evidence>
<evidence type="ECO:0000256" key="1">
    <source>
        <dbReference type="ARBA" id="ARBA00010690"/>
    </source>
</evidence>
<proteinExistence type="inferred from homology"/>
<keyword evidence="3" id="KW-1133">Transmembrane helix</keyword>
<protein>
    <submittedName>
        <fullName evidence="4">Flagellar biosynthesis protein FlhB</fullName>
    </submittedName>
</protein>
<feature type="transmembrane region" description="Helical" evidence="3">
    <location>
        <begin position="191"/>
        <end position="212"/>
    </location>
</feature>
<dbReference type="RefSeq" id="WP_229956659.1">
    <property type="nucleotide sequence ID" value="NZ_BAAAEM010000002.1"/>
</dbReference>
<dbReference type="EMBL" id="BAAAEM010000002">
    <property type="protein sequence ID" value="GAA0469179.1"/>
    <property type="molecule type" value="Genomic_DNA"/>
</dbReference>
<keyword evidence="3" id="KW-0812">Transmembrane</keyword>
<feature type="transmembrane region" description="Helical" evidence="3">
    <location>
        <begin position="35"/>
        <end position="56"/>
    </location>
</feature>
<feature type="transmembrane region" description="Helical" evidence="3">
    <location>
        <begin position="90"/>
        <end position="115"/>
    </location>
</feature>
<dbReference type="InterPro" id="IPR029025">
    <property type="entry name" value="T3SS_substrate_exporter_C"/>
</dbReference>
<dbReference type="InterPro" id="IPR006135">
    <property type="entry name" value="T3SS_substrate_exporter"/>
</dbReference>
<comment type="similarity">
    <text evidence="1">Belongs to the type III secretion exporter family.</text>
</comment>
<organism evidence="4 5">
    <name type="scientific">Parasphingorhabdus litoris</name>
    <dbReference type="NCBI Taxonomy" id="394733"/>
    <lineage>
        <taxon>Bacteria</taxon>
        <taxon>Pseudomonadati</taxon>
        <taxon>Pseudomonadota</taxon>
        <taxon>Alphaproteobacteria</taxon>
        <taxon>Sphingomonadales</taxon>
        <taxon>Sphingomonadaceae</taxon>
        <taxon>Parasphingorhabdus</taxon>
    </lineage>
</organism>
<evidence type="ECO:0000313" key="4">
    <source>
        <dbReference type="EMBL" id="GAA0469179.1"/>
    </source>
</evidence>
<dbReference type="Proteomes" id="UP001500713">
    <property type="component" value="Unassembled WGS sequence"/>
</dbReference>
<keyword evidence="3" id="KW-0472">Membrane</keyword>
<gene>
    <name evidence="4" type="primary">flhB_2</name>
    <name evidence="4" type="ORF">GCM10009096_07640</name>
</gene>
<dbReference type="Pfam" id="PF01312">
    <property type="entry name" value="Bac_export_2"/>
    <property type="match status" value="1"/>
</dbReference>
<accession>A0ABP3K1B3</accession>
<reference evidence="5" key="1">
    <citation type="journal article" date="2019" name="Int. J. Syst. Evol. Microbiol.">
        <title>The Global Catalogue of Microorganisms (GCM) 10K type strain sequencing project: providing services to taxonomists for standard genome sequencing and annotation.</title>
        <authorList>
            <consortium name="The Broad Institute Genomics Platform"/>
            <consortium name="The Broad Institute Genome Sequencing Center for Infectious Disease"/>
            <person name="Wu L."/>
            <person name="Ma J."/>
        </authorList>
    </citation>
    <scope>NUCLEOTIDE SEQUENCE [LARGE SCALE GENOMIC DNA]</scope>
    <source>
        <strain evidence="5">JCM 14162</strain>
    </source>
</reference>
<evidence type="ECO:0000256" key="3">
    <source>
        <dbReference type="SAM" id="Phobius"/>
    </source>
</evidence>
<dbReference type="PANTHER" id="PTHR30531">
    <property type="entry name" value="FLAGELLAR BIOSYNTHETIC PROTEIN FLHB"/>
    <property type="match status" value="1"/>
</dbReference>
<keyword evidence="4" id="KW-0966">Cell projection</keyword>
<dbReference type="SUPFAM" id="SSF160544">
    <property type="entry name" value="EscU C-terminal domain-like"/>
    <property type="match status" value="1"/>
</dbReference>
<sequence>MADEPPGGGEKTEAPTPKRLKDSAKKGDVLQSKELSGAMVVVGGAMGFAILGGYLMDAIGQMLTGGLTIERGDIENFDPGEQTYRHLAKILFPFLGLFGMTMVMAIATPMLLGSLGFRWSAMKPKGDKLNPLNGLKRMFGTRGLIELGKSLAKVILLGCIGLWLVYANLPYMFALGNQDMRGAVRQFGDLFVIIMMVMAVGFFVIAGIDVPAQMFQRGKRLRMTKQEVKDEHKDIEGAPEVKWEQRKRQQETLSQSVRKAMEEATVVLNNPTHFSVILRYRPGLDAVPTMLAKGRNEVADAIRQLADEQGVPMLQYPMLTRAIYFTTPVGGVIDERLYVAVATVLAFLFRLDAQISSGLEQPHVDLPEELRFDSDGNCSN</sequence>
<dbReference type="PRINTS" id="PR00950">
    <property type="entry name" value="TYPE3IMSPROT"/>
</dbReference>
<evidence type="ECO:0000313" key="5">
    <source>
        <dbReference type="Proteomes" id="UP001500713"/>
    </source>
</evidence>
<feature type="region of interest" description="Disordered" evidence="2">
    <location>
        <begin position="1"/>
        <end position="27"/>
    </location>
</feature>
<keyword evidence="4" id="KW-0282">Flagellum</keyword>
<keyword evidence="4" id="KW-0969">Cilium</keyword>
<name>A0ABP3K1B3_9SPHN</name>